<dbReference type="EMBL" id="JAERWL010000007">
    <property type="protein sequence ID" value="MBM9476340.1"/>
    <property type="molecule type" value="Genomic_DNA"/>
</dbReference>
<comment type="similarity">
    <text evidence="2 7">Belongs to the DedA family.</text>
</comment>
<sequence length="182" mass="18905">MPRPAAVRIVLGGGAVPSWLDGRPLPLVFAVLLAIVLARAQLTYWLGRGALVGLSRRFPTLLTGPRTTRATALIRRFGAPVVTVSFLTIGFQTVANAAAGLVRMPFGRYCLAMVPGCIAWAALYATVGLAVVQTAVALAATSPWAVAGVAVAVLAVLGVLGLRRTRRRRSGHEPGAARTTGA</sequence>
<dbReference type="Proteomes" id="UP000663801">
    <property type="component" value="Unassembled WGS sequence"/>
</dbReference>
<dbReference type="GO" id="GO:0005886">
    <property type="term" value="C:plasma membrane"/>
    <property type="evidence" value="ECO:0007669"/>
    <property type="project" value="UniProtKB-SubCell"/>
</dbReference>
<dbReference type="AlphaFoldDB" id="A0A939C299"/>
<keyword evidence="5 7" id="KW-1133">Transmembrane helix</keyword>
<evidence type="ECO:0000256" key="1">
    <source>
        <dbReference type="ARBA" id="ARBA00004651"/>
    </source>
</evidence>
<keyword evidence="4 7" id="KW-0812">Transmembrane</keyword>
<feature type="domain" description="VTT" evidence="8">
    <location>
        <begin position="9"/>
        <end position="128"/>
    </location>
</feature>
<evidence type="ECO:0000256" key="5">
    <source>
        <dbReference type="ARBA" id="ARBA00022989"/>
    </source>
</evidence>
<keyword evidence="3 7" id="KW-1003">Cell membrane</keyword>
<evidence type="ECO:0000313" key="9">
    <source>
        <dbReference type="EMBL" id="MBM9476340.1"/>
    </source>
</evidence>
<evidence type="ECO:0000313" key="10">
    <source>
        <dbReference type="Proteomes" id="UP000663801"/>
    </source>
</evidence>
<comment type="subcellular location">
    <subcellularLocation>
        <location evidence="1 7">Cell membrane</location>
        <topology evidence="1 7">Multi-pass membrane protein</topology>
    </subcellularLocation>
</comment>
<feature type="transmembrane region" description="Helical" evidence="7">
    <location>
        <begin position="109"/>
        <end position="132"/>
    </location>
</feature>
<evidence type="ECO:0000256" key="4">
    <source>
        <dbReference type="ARBA" id="ARBA00022692"/>
    </source>
</evidence>
<dbReference type="InterPro" id="IPR032818">
    <property type="entry name" value="DedA-like"/>
</dbReference>
<protein>
    <submittedName>
        <fullName evidence="9">VTT domain-containing protein</fullName>
    </submittedName>
</protein>
<accession>A0A939C299</accession>
<name>A0A939C299_9ACTN</name>
<dbReference type="PANTHER" id="PTHR30353">
    <property type="entry name" value="INNER MEMBRANE PROTEIN DEDA-RELATED"/>
    <property type="match status" value="1"/>
</dbReference>
<dbReference type="PANTHER" id="PTHR30353:SF15">
    <property type="entry name" value="INNER MEMBRANE PROTEIN YABI"/>
    <property type="match status" value="1"/>
</dbReference>
<proteinExistence type="inferred from homology"/>
<feature type="transmembrane region" description="Helical" evidence="7">
    <location>
        <begin position="27"/>
        <end position="47"/>
    </location>
</feature>
<evidence type="ECO:0000256" key="2">
    <source>
        <dbReference type="ARBA" id="ARBA00010792"/>
    </source>
</evidence>
<dbReference type="Pfam" id="PF09335">
    <property type="entry name" value="VTT_dom"/>
    <property type="match status" value="1"/>
</dbReference>
<keyword evidence="10" id="KW-1185">Reference proteome</keyword>
<evidence type="ECO:0000256" key="7">
    <source>
        <dbReference type="RuleBase" id="RU367016"/>
    </source>
</evidence>
<reference evidence="9" key="1">
    <citation type="submission" date="2021-01" db="EMBL/GenBank/DDBJ databases">
        <title>KCTC 19127 draft genome.</title>
        <authorList>
            <person name="An D."/>
        </authorList>
    </citation>
    <scope>NUCLEOTIDE SEQUENCE</scope>
    <source>
        <strain evidence="9">KCTC 19127</strain>
    </source>
</reference>
<gene>
    <name evidence="9" type="ORF">JL107_07800</name>
</gene>
<comment type="caution">
    <text evidence="7">Lacks conserved residue(s) required for the propagation of feature annotation.</text>
</comment>
<evidence type="ECO:0000256" key="3">
    <source>
        <dbReference type="ARBA" id="ARBA00022475"/>
    </source>
</evidence>
<evidence type="ECO:0000259" key="8">
    <source>
        <dbReference type="Pfam" id="PF09335"/>
    </source>
</evidence>
<feature type="transmembrane region" description="Helical" evidence="7">
    <location>
        <begin position="144"/>
        <end position="162"/>
    </location>
</feature>
<evidence type="ECO:0000256" key="6">
    <source>
        <dbReference type="ARBA" id="ARBA00023136"/>
    </source>
</evidence>
<organism evidence="9 10">
    <name type="scientific">Nakamurella flavida</name>
    <dbReference type="NCBI Taxonomy" id="363630"/>
    <lineage>
        <taxon>Bacteria</taxon>
        <taxon>Bacillati</taxon>
        <taxon>Actinomycetota</taxon>
        <taxon>Actinomycetes</taxon>
        <taxon>Nakamurellales</taxon>
        <taxon>Nakamurellaceae</taxon>
        <taxon>Nakamurella</taxon>
    </lineage>
</organism>
<keyword evidence="6 7" id="KW-0472">Membrane</keyword>
<comment type="caution">
    <text evidence="9">The sequence shown here is derived from an EMBL/GenBank/DDBJ whole genome shotgun (WGS) entry which is preliminary data.</text>
</comment>
<dbReference type="InterPro" id="IPR032816">
    <property type="entry name" value="VTT_dom"/>
</dbReference>